<dbReference type="Gene3D" id="3.40.228.10">
    <property type="entry name" value="Dimethylsulfoxide Reductase, domain 2"/>
    <property type="match status" value="1"/>
</dbReference>
<evidence type="ECO:0000256" key="13">
    <source>
        <dbReference type="ARBA" id="ARBA00023063"/>
    </source>
</evidence>
<dbReference type="FunFam" id="2.40.40.20:FF:000005">
    <property type="entry name" value="Periplasmic nitrate reductase"/>
    <property type="match status" value="1"/>
</dbReference>
<evidence type="ECO:0000256" key="7">
    <source>
        <dbReference type="ARBA" id="ARBA00022729"/>
    </source>
</evidence>
<dbReference type="Gene3D" id="3.30.200.210">
    <property type="match status" value="2"/>
</dbReference>
<feature type="domain" description="Molybdopterin oxidoreductase" evidence="17">
    <location>
        <begin position="3"/>
        <end position="103"/>
    </location>
</feature>
<accession>A0A444J3Y5</accession>
<keyword evidence="13" id="KW-0534">Nitrate assimilation</keyword>
<evidence type="ECO:0000256" key="1">
    <source>
        <dbReference type="ARBA" id="ARBA00001942"/>
    </source>
</evidence>
<dbReference type="GO" id="GO:0030151">
    <property type="term" value="F:molybdenum ion binding"/>
    <property type="evidence" value="ECO:0007669"/>
    <property type="project" value="TreeGrafter"/>
</dbReference>
<comment type="cofactor">
    <cofactor evidence="2">
        <name>[4Fe-4S] cluster</name>
        <dbReference type="ChEBI" id="CHEBI:49883"/>
    </cofactor>
</comment>
<reference evidence="19 20" key="1">
    <citation type="submission" date="2017-01" db="EMBL/GenBank/DDBJ databases">
        <title>The cable genome- insights into the physiology and evolution of filamentous bacteria capable of sulfide oxidation via long distance electron transfer.</title>
        <authorList>
            <person name="Schreiber L."/>
            <person name="Bjerg J.T."/>
            <person name="Boggild A."/>
            <person name="Van De Vossenberg J."/>
            <person name="Meysman F."/>
            <person name="Nielsen L.P."/>
            <person name="Schramm A."/>
            <person name="Kjeldsen K.U."/>
        </authorList>
    </citation>
    <scope>NUCLEOTIDE SEQUENCE [LARGE SCALE GENOMIC DNA]</scope>
    <source>
        <strain evidence="19">MCF</strain>
    </source>
</reference>
<keyword evidence="8" id="KW-0574">Periplasm</keyword>
<keyword evidence="10 19" id="KW-0560">Oxidoreductase</keyword>
<dbReference type="Pfam" id="PF00384">
    <property type="entry name" value="Molybdopterin"/>
    <property type="match status" value="1"/>
</dbReference>
<dbReference type="EC" id="1.9.6.1" evidence="16"/>
<keyword evidence="6" id="KW-0479">Metal-binding</keyword>
<comment type="catalytic activity">
    <reaction evidence="14">
        <text>2 Fe(II)-[cytochrome] + nitrate + 2 H(+) = 2 Fe(III)-[cytochrome] + nitrite + H2O</text>
        <dbReference type="Rhea" id="RHEA:12909"/>
        <dbReference type="Rhea" id="RHEA-COMP:11777"/>
        <dbReference type="Rhea" id="RHEA-COMP:11778"/>
        <dbReference type="ChEBI" id="CHEBI:15377"/>
        <dbReference type="ChEBI" id="CHEBI:15378"/>
        <dbReference type="ChEBI" id="CHEBI:16301"/>
        <dbReference type="ChEBI" id="CHEBI:17632"/>
        <dbReference type="ChEBI" id="CHEBI:29033"/>
        <dbReference type="ChEBI" id="CHEBI:29034"/>
        <dbReference type="EC" id="1.9.6.1"/>
    </reaction>
</comment>
<evidence type="ECO:0000259" key="18">
    <source>
        <dbReference type="Pfam" id="PF01568"/>
    </source>
</evidence>
<organism evidence="19 20">
    <name type="scientific">Candidatus Electrothrix aarhusensis</name>
    <dbReference type="NCBI Taxonomy" id="1859131"/>
    <lineage>
        <taxon>Bacteria</taxon>
        <taxon>Pseudomonadati</taxon>
        <taxon>Thermodesulfobacteriota</taxon>
        <taxon>Desulfobulbia</taxon>
        <taxon>Desulfobulbales</taxon>
        <taxon>Desulfobulbaceae</taxon>
        <taxon>Candidatus Electrothrix</taxon>
    </lineage>
</organism>
<proteinExistence type="inferred from homology"/>
<evidence type="ECO:0000256" key="11">
    <source>
        <dbReference type="ARBA" id="ARBA00023004"/>
    </source>
</evidence>
<dbReference type="GO" id="GO:0050140">
    <property type="term" value="F:nitrate reductase (cytochrome) activity"/>
    <property type="evidence" value="ECO:0007669"/>
    <property type="project" value="UniProtKB-EC"/>
</dbReference>
<evidence type="ECO:0000259" key="17">
    <source>
        <dbReference type="Pfam" id="PF00384"/>
    </source>
</evidence>
<evidence type="ECO:0000256" key="8">
    <source>
        <dbReference type="ARBA" id="ARBA00022764"/>
    </source>
</evidence>
<dbReference type="Gene3D" id="3.40.50.740">
    <property type="match status" value="1"/>
</dbReference>
<comment type="cofactor">
    <cofactor evidence="1">
        <name>Mo-bis(molybdopterin guanine dinucleotide)</name>
        <dbReference type="ChEBI" id="CHEBI:60539"/>
    </cofactor>
</comment>
<dbReference type="GO" id="GO:0045333">
    <property type="term" value="P:cellular respiration"/>
    <property type="evidence" value="ECO:0007669"/>
    <property type="project" value="UniProtKB-ARBA"/>
</dbReference>
<evidence type="ECO:0000256" key="4">
    <source>
        <dbReference type="ARBA" id="ARBA00022485"/>
    </source>
</evidence>
<dbReference type="CDD" id="cd02791">
    <property type="entry name" value="MopB_CT_Nitrate-R-NapA-like"/>
    <property type="match status" value="1"/>
</dbReference>
<dbReference type="Pfam" id="PF01568">
    <property type="entry name" value="Molydop_binding"/>
    <property type="match status" value="1"/>
</dbReference>
<keyword evidence="7" id="KW-0732">Signal</keyword>
<evidence type="ECO:0000256" key="6">
    <source>
        <dbReference type="ARBA" id="ARBA00022723"/>
    </source>
</evidence>
<keyword evidence="9" id="KW-0813">Transport</keyword>
<evidence type="ECO:0000256" key="3">
    <source>
        <dbReference type="ARBA" id="ARBA00008747"/>
    </source>
</evidence>
<evidence type="ECO:0000256" key="2">
    <source>
        <dbReference type="ARBA" id="ARBA00001966"/>
    </source>
</evidence>
<dbReference type="GO" id="GO:0043546">
    <property type="term" value="F:molybdopterin cofactor binding"/>
    <property type="evidence" value="ECO:0007669"/>
    <property type="project" value="InterPro"/>
</dbReference>
<comment type="similarity">
    <text evidence="3">Belongs to the prokaryotic molybdopterin-containing oxidoreductase family. NasA/NapA/NarB subfamily.</text>
</comment>
<dbReference type="GO" id="GO:0016020">
    <property type="term" value="C:membrane"/>
    <property type="evidence" value="ECO:0007669"/>
    <property type="project" value="TreeGrafter"/>
</dbReference>
<dbReference type="GO" id="GO:0042128">
    <property type="term" value="P:nitrate assimilation"/>
    <property type="evidence" value="ECO:0007669"/>
    <property type="project" value="UniProtKB-KW"/>
</dbReference>
<sequence>MFRALDRGDIRFMWIQVTNPMVTMPKLSRYRDAAKKEGRFIVVSDVYPTPTTDIADVILPSAMWIEREGLFGNSERRTQHFNQLVDPPGDAMSDTWQLIEVARRMGFKDLFPWDEKNHIEEIWKEYGLFHNNPKHAMAPYEALKASPGLQWPYVNGKETKRRFISKSDPACDQTKEYDFYGKPDHRAWIIFRPYEAPPEIPDNEYPFWLNTGRVIEHWHSGSMTRRIPILHQAVPSAYVEINPDDAKDMGIKNHDFVQLTSRRGTIKIKANINGRAIPPRGQVFVPFFDESLLINELTLDAYCPIPKQPDYKKCAVKVEKV</sequence>
<feature type="domain" description="Molybdopterin dinucleotide-binding" evidence="18">
    <location>
        <begin position="207"/>
        <end position="315"/>
    </location>
</feature>
<evidence type="ECO:0000313" key="20">
    <source>
        <dbReference type="Proteomes" id="UP000287853"/>
    </source>
</evidence>
<name>A0A444J3Y5_9BACT</name>
<keyword evidence="4" id="KW-0004">4Fe-4S</keyword>
<evidence type="ECO:0000256" key="5">
    <source>
        <dbReference type="ARBA" id="ARBA00022505"/>
    </source>
</evidence>
<dbReference type="GO" id="GO:0051539">
    <property type="term" value="F:4 iron, 4 sulfur cluster binding"/>
    <property type="evidence" value="ECO:0007669"/>
    <property type="project" value="UniProtKB-KW"/>
</dbReference>
<dbReference type="SUPFAM" id="SSF50692">
    <property type="entry name" value="ADC-like"/>
    <property type="match status" value="1"/>
</dbReference>
<dbReference type="InterPro" id="IPR006656">
    <property type="entry name" value="Mopterin_OxRdtase"/>
</dbReference>
<dbReference type="GO" id="GO:0009325">
    <property type="term" value="C:nitrate reductase complex"/>
    <property type="evidence" value="ECO:0007669"/>
    <property type="project" value="TreeGrafter"/>
</dbReference>
<dbReference type="InterPro" id="IPR009010">
    <property type="entry name" value="Asp_de-COase-like_dom_sf"/>
</dbReference>
<dbReference type="Gene3D" id="2.40.40.20">
    <property type="match status" value="1"/>
</dbReference>
<keyword evidence="5" id="KW-0500">Molybdenum</keyword>
<comment type="function">
    <text evidence="15">Catalytic subunit of the periplasmic nitrate reductase complex NapAB. Receives electrons from NapB and catalyzes the reduction of nitrate to nitrite.</text>
</comment>
<keyword evidence="12" id="KW-0411">Iron-sulfur</keyword>
<dbReference type="InterPro" id="IPR050123">
    <property type="entry name" value="Prok_molybdopt-oxidoreductase"/>
</dbReference>
<dbReference type="PANTHER" id="PTHR43105">
    <property type="entry name" value="RESPIRATORY NITRATE REDUCTASE"/>
    <property type="match status" value="1"/>
</dbReference>
<keyword evidence="11" id="KW-0408">Iron</keyword>
<evidence type="ECO:0000313" key="19">
    <source>
        <dbReference type="EMBL" id="RWX47790.1"/>
    </source>
</evidence>
<evidence type="ECO:0000256" key="12">
    <source>
        <dbReference type="ARBA" id="ARBA00023014"/>
    </source>
</evidence>
<evidence type="ECO:0000256" key="15">
    <source>
        <dbReference type="ARBA" id="ARBA00055000"/>
    </source>
</evidence>
<dbReference type="InterPro" id="IPR006657">
    <property type="entry name" value="MoPterin_dinucl-bd_dom"/>
</dbReference>
<keyword evidence="20" id="KW-1185">Reference proteome</keyword>
<keyword evidence="9" id="KW-0249">Electron transport</keyword>
<dbReference type="AlphaFoldDB" id="A0A444J3Y5"/>
<evidence type="ECO:0000256" key="10">
    <source>
        <dbReference type="ARBA" id="ARBA00023002"/>
    </source>
</evidence>
<evidence type="ECO:0000256" key="16">
    <source>
        <dbReference type="ARBA" id="ARBA00067026"/>
    </source>
</evidence>
<dbReference type="InterPro" id="IPR041957">
    <property type="entry name" value="CT_Nitrate-R-NapA-like"/>
</dbReference>
<dbReference type="PANTHER" id="PTHR43105:SF11">
    <property type="entry name" value="PERIPLASMIC NITRATE REDUCTASE"/>
    <property type="match status" value="1"/>
</dbReference>
<comment type="caution">
    <text evidence="19">The sequence shown here is derived from an EMBL/GenBank/DDBJ whole genome shotgun (WGS) entry which is preliminary data.</text>
</comment>
<evidence type="ECO:0000256" key="14">
    <source>
        <dbReference type="ARBA" id="ARBA00052176"/>
    </source>
</evidence>
<dbReference type="SUPFAM" id="SSF53706">
    <property type="entry name" value="Formate dehydrogenase/DMSO reductase, domains 1-3"/>
    <property type="match status" value="1"/>
</dbReference>
<protein>
    <recommendedName>
        <fullName evidence="16">nitrate reductase (cytochrome)</fullName>
        <ecNumber evidence="16">1.9.6.1</ecNumber>
    </recommendedName>
</protein>
<evidence type="ECO:0000256" key="9">
    <source>
        <dbReference type="ARBA" id="ARBA00022982"/>
    </source>
</evidence>
<dbReference type="EMBL" id="MTKO01000024">
    <property type="protein sequence ID" value="RWX47790.1"/>
    <property type="molecule type" value="Genomic_DNA"/>
</dbReference>
<dbReference type="Proteomes" id="UP000287853">
    <property type="component" value="Unassembled WGS sequence"/>
</dbReference>
<gene>
    <name evidence="19" type="primary">napA</name>
    <name evidence="19" type="ORF">H206_05634</name>
</gene>